<dbReference type="CDD" id="cd07718">
    <property type="entry name" value="RNaseZ_ELAC1_ELAC2-C-term-like_MBL-fold"/>
    <property type="match status" value="1"/>
</dbReference>
<comment type="cofactor">
    <cofactor evidence="2">
        <name>Zn(2+)</name>
        <dbReference type="ChEBI" id="CHEBI:29105"/>
    </cofactor>
</comment>
<dbReference type="Gene3D" id="3.60.15.10">
    <property type="entry name" value="Ribonuclease Z/Hydroxyacylglutathione hydrolase-like"/>
    <property type="match status" value="2"/>
</dbReference>
<comment type="similarity">
    <text evidence="3">Belongs to the RNase Z family.</text>
</comment>
<evidence type="ECO:0000256" key="11">
    <source>
        <dbReference type="SAM" id="MobiDB-lite"/>
    </source>
</evidence>
<feature type="domain" description="tRNase Z endonuclease" evidence="13">
    <location>
        <begin position="6"/>
        <end position="66"/>
    </location>
</feature>
<keyword evidence="6" id="KW-0540">Nuclease</keyword>
<dbReference type="InterPro" id="IPR047151">
    <property type="entry name" value="RNZ2-like"/>
</dbReference>
<evidence type="ECO:0000259" key="12">
    <source>
        <dbReference type="Pfam" id="PF12706"/>
    </source>
</evidence>
<dbReference type="GO" id="GO:1990180">
    <property type="term" value="P:mitochondrial tRNA 3'-end processing"/>
    <property type="evidence" value="ECO:0007669"/>
    <property type="project" value="TreeGrafter"/>
</dbReference>
<dbReference type="GO" id="GO:0046872">
    <property type="term" value="F:metal ion binding"/>
    <property type="evidence" value="ECO:0007669"/>
    <property type="project" value="UniProtKB-KW"/>
</dbReference>
<evidence type="ECO:0000256" key="2">
    <source>
        <dbReference type="ARBA" id="ARBA00001947"/>
    </source>
</evidence>
<feature type="region of interest" description="Disordered" evidence="11">
    <location>
        <begin position="218"/>
        <end position="248"/>
    </location>
</feature>
<dbReference type="Pfam" id="PF13691">
    <property type="entry name" value="Lactamase_B_4"/>
    <property type="match status" value="1"/>
</dbReference>
<dbReference type="AlphaFoldDB" id="A0A9W8LM78"/>
<dbReference type="EMBL" id="JANBUL010000018">
    <property type="protein sequence ID" value="KAJ2784903.1"/>
    <property type="molecule type" value="Genomic_DNA"/>
</dbReference>
<dbReference type="EC" id="3.1.26.11" evidence="4"/>
<proteinExistence type="inferred from homology"/>
<name>A0A9W8LM78_9FUNG</name>
<dbReference type="GO" id="GO:0005739">
    <property type="term" value="C:mitochondrion"/>
    <property type="evidence" value="ECO:0007669"/>
    <property type="project" value="TreeGrafter"/>
</dbReference>
<gene>
    <name evidence="14" type="ORF">H4R18_000828</name>
</gene>
<dbReference type="Proteomes" id="UP001140217">
    <property type="component" value="Unassembled WGS sequence"/>
</dbReference>
<comment type="catalytic activity">
    <reaction evidence="1">
        <text>Endonucleolytic cleavage of RNA, removing extra 3' nucleotides from tRNA precursor, generating 3' termini of tRNAs. A 3'-hydroxy group is left at the tRNA terminus and a 5'-phosphoryl group is left at the trailer molecule.</text>
        <dbReference type="EC" id="3.1.26.11"/>
    </reaction>
</comment>
<evidence type="ECO:0000259" key="13">
    <source>
        <dbReference type="Pfam" id="PF13691"/>
    </source>
</evidence>
<organism evidence="14 15">
    <name type="scientific">Coemansia javaensis</name>
    <dbReference type="NCBI Taxonomy" id="2761396"/>
    <lineage>
        <taxon>Eukaryota</taxon>
        <taxon>Fungi</taxon>
        <taxon>Fungi incertae sedis</taxon>
        <taxon>Zoopagomycota</taxon>
        <taxon>Kickxellomycotina</taxon>
        <taxon>Kickxellomycetes</taxon>
        <taxon>Kickxellales</taxon>
        <taxon>Kickxellaceae</taxon>
        <taxon>Coemansia</taxon>
    </lineage>
</organism>
<evidence type="ECO:0000256" key="6">
    <source>
        <dbReference type="ARBA" id="ARBA00022722"/>
    </source>
</evidence>
<keyword evidence="7" id="KW-0479">Metal-binding</keyword>
<evidence type="ECO:0000256" key="9">
    <source>
        <dbReference type="ARBA" id="ARBA00022801"/>
    </source>
</evidence>
<dbReference type="Pfam" id="PF12706">
    <property type="entry name" value="Lactamase_B_2"/>
    <property type="match status" value="1"/>
</dbReference>
<dbReference type="GO" id="GO:0042781">
    <property type="term" value="F:3'-tRNA processing endoribonuclease activity"/>
    <property type="evidence" value="ECO:0007669"/>
    <property type="project" value="UniProtKB-EC"/>
</dbReference>
<dbReference type="InterPro" id="IPR036866">
    <property type="entry name" value="RibonucZ/Hydroxyglut_hydro"/>
</dbReference>
<feature type="region of interest" description="Disordered" evidence="11">
    <location>
        <begin position="807"/>
        <end position="860"/>
    </location>
</feature>
<evidence type="ECO:0000256" key="8">
    <source>
        <dbReference type="ARBA" id="ARBA00022759"/>
    </source>
</evidence>
<reference evidence="14" key="1">
    <citation type="submission" date="2022-07" db="EMBL/GenBank/DDBJ databases">
        <title>Phylogenomic reconstructions and comparative analyses of Kickxellomycotina fungi.</title>
        <authorList>
            <person name="Reynolds N.K."/>
            <person name="Stajich J.E."/>
            <person name="Barry K."/>
            <person name="Grigoriev I.V."/>
            <person name="Crous P."/>
            <person name="Smith M.E."/>
        </authorList>
    </citation>
    <scope>NUCLEOTIDE SEQUENCE</scope>
    <source>
        <strain evidence="14">NBRC 105414</strain>
    </source>
</reference>
<accession>A0A9W8LM78</accession>
<dbReference type="InterPro" id="IPR027794">
    <property type="entry name" value="tRNase_Z_dom"/>
</dbReference>
<feature type="compositionally biased region" description="Basic and acidic residues" evidence="11">
    <location>
        <begin position="827"/>
        <end position="837"/>
    </location>
</feature>
<evidence type="ECO:0000256" key="7">
    <source>
        <dbReference type="ARBA" id="ARBA00022723"/>
    </source>
</evidence>
<keyword evidence="8" id="KW-0255">Endonuclease</keyword>
<evidence type="ECO:0000256" key="5">
    <source>
        <dbReference type="ARBA" id="ARBA00022694"/>
    </source>
</evidence>
<keyword evidence="9" id="KW-0378">Hydrolase</keyword>
<feature type="compositionally biased region" description="Acidic residues" evidence="11">
    <location>
        <begin position="841"/>
        <end position="851"/>
    </location>
</feature>
<feature type="region of interest" description="Disordered" evidence="11">
    <location>
        <begin position="167"/>
        <end position="202"/>
    </location>
</feature>
<sequence>MKWGVQVVKPSTHATGSTSLLVHFASGRYLFNCGEGTQRLCFENTLRISKLTAVFLTRVDWENMGGLPGMLLTLADAGMKNLTVCGGPNLTHALAATRHYMLRSGLGVGARELRDGDPAAAFRDANISVGPVHVYPDGYEPGADELGADESDGAAVRREMLARALGVYEEPAPQERRARRQALPQQQQKKGYYGDQGRRGEQCPEAGIESHLRRLEQSHDAEHARKRGHPAQDARAGGAQNQHLPPTRPTPVVLSYIVEGPEVPGKFDPKAARALGLAPGPSYRRLVEGESVTAPDGSVVRPEQCVGPARPSGIFILVDCPGTEYVASLTASTRFAPFFGPAPSEAGRRLLLVVHSLGPGVAQDARYQQWAARFPAHVRHMVSAPDYVADGNPFQRHLRVQASLAAIDPHTFVLPQAAAAAERPLDTFLAGRSVIAAHSMTMFDIEPKPLLDVSAVRQLLSPEEMLAKMSAEEADASGAAAAAAATMPTPAATAPQAPSPEAAGDSGLMVCTIGTGSSVPSIYRNVSANIVCVDGYGGMVLDCGESTVALLKRFLGHPARNPHNTRVRQSYAEFVASLRLLYISHMHADHHLGAVLLLSEWSRLTAPLDPRPRLTVVGPARFWVWLEDYAGVQDLGLDRVDFVSCRAIQIPEHAPAAGRNNAGPRPSEQDAARIAALKAGLGLADVATCTVVHCPWAYGLSLTHASGWKLVYSGDTRPCANLITLGRAGGKTPTILLHEATLADELIADAVAKRHTTVSEAVAMALGMGAENLLMTHFSQRCLALPRWRESRVQNVKVSRYGRIAGDAYDSGHGDGSPATDEVVPADDAKAPPREPGDPAPADESDADEEAQGTGNGFHGGLNIASAFDLSAFAPADIQRYREHAPRMKVALYREFARFMAEDAQAEDTQTEDTQAKDMKAKGAQAKGTRTKDTSGPTPPPKASKADRPATKPARPAKPTKPKAEK</sequence>
<evidence type="ECO:0000256" key="3">
    <source>
        <dbReference type="ARBA" id="ARBA00007823"/>
    </source>
</evidence>
<keyword evidence="10" id="KW-0862">Zinc</keyword>
<protein>
    <recommendedName>
        <fullName evidence="4">ribonuclease Z</fullName>
        <ecNumber evidence="4">3.1.26.11</ecNumber>
    </recommendedName>
</protein>
<evidence type="ECO:0000256" key="1">
    <source>
        <dbReference type="ARBA" id="ARBA00000402"/>
    </source>
</evidence>
<keyword evidence="15" id="KW-1185">Reference proteome</keyword>
<dbReference type="SUPFAM" id="SSF56281">
    <property type="entry name" value="Metallo-hydrolase/oxidoreductase"/>
    <property type="match status" value="2"/>
</dbReference>
<evidence type="ECO:0000313" key="14">
    <source>
        <dbReference type="EMBL" id="KAJ2784903.1"/>
    </source>
</evidence>
<feature type="region of interest" description="Disordered" evidence="11">
    <location>
        <begin position="904"/>
        <end position="966"/>
    </location>
</feature>
<dbReference type="PANTHER" id="PTHR12553">
    <property type="entry name" value="ZINC PHOSPHODIESTERASE ELAC PROTEIN 2"/>
    <property type="match status" value="1"/>
</dbReference>
<dbReference type="OrthoDB" id="527344at2759"/>
<comment type="caution">
    <text evidence="14">The sequence shown here is derived from an EMBL/GenBank/DDBJ whole genome shotgun (WGS) entry which is preliminary data.</text>
</comment>
<evidence type="ECO:0000256" key="10">
    <source>
        <dbReference type="ARBA" id="ARBA00022833"/>
    </source>
</evidence>
<evidence type="ECO:0000256" key="4">
    <source>
        <dbReference type="ARBA" id="ARBA00012477"/>
    </source>
</evidence>
<keyword evidence="5" id="KW-0819">tRNA processing</keyword>
<evidence type="ECO:0000313" key="15">
    <source>
        <dbReference type="Proteomes" id="UP001140217"/>
    </source>
</evidence>
<feature type="domain" description="Metallo-beta-lactamase" evidence="12">
    <location>
        <begin position="542"/>
        <end position="778"/>
    </location>
</feature>
<dbReference type="InterPro" id="IPR001279">
    <property type="entry name" value="Metallo-B-lactamas"/>
</dbReference>
<feature type="compositionally biased region" description="Low complexity" evidence="11">
    <location>
        <begin position="181"/>
        <end position="195"/>
    </location>
</feature>
<dbReference type="PANTHER" id="PTHR12553:SF49">
    <property type="entry name" value="ZINC PHOSPHODIESTERASE ELAC PROTEIN 2"/>
    <property type="match status" value="1"/>
</dbReference>